<name>A0A8K1GJW8_9PASS</name>
<organism evidence="1 2">
    <name type="scientific">Zosterops borbonicus</name>
    <dbReference type="NCBI Taxonomy" id="364589"/>
    <lineage>
        <taxon>Eukaryota</taxon>
        <taxon>Metazoa</taxon>
        <taxon>Chordata</taxon>
        <taxon>Craniata</taxon>
        <taxon>Vertebrata</taxon>
        <taxon>Euteleostomi</taxon>
        <taxon>Archelosauria</taxon>
        <taxon>Archosauria</taxon>
        <taxon>Dinosauria</taxon>
        <taxon>Saurischia</taxon>
        <taxon>Theropoda</taxon>
        <taxon>Coelurosauria</taxon>
        <taxon>Aves</taxon>
        <taxon>Neognathae</taxon>
        <taxon>Neoaves</taxon>
        <taxon>Telluraves</taxon>
        <taxon>Australaves</taxon>
        <taxon>Passeriformes</taxon>
        <taxon>Sylvioidea</taxon>
        <taxon>Zosteropidae</taxon>
        <taxon>Zosterops</taxon>
    </lineage>
</organism>
<comment type="caution">
    <text evidence="1">The sequence shown here is derived from an EMBL/GenBank/DDBJ whole genome shotgun (WGS) entry which is preliminary data.</text>
</comment>
<accession>A0A8K1GJW8</accession>
<proteinExistence type="predicted"/>
<protein>
    <submittedName>
        <fullName evidence="1">Uncharacterized protein</fullName>
    </submittedName>
</protein>
<evidence type="ECO:0000313" key="1">
    <source>
        <dbReference type="EMBL" id="TRZ19211.1"/>
    </source>
</evidence>
<reference evidence="1" key="1">
    <citation type="submission" date="2019-04" db="EMBL/GenBank/DDBJ databases">
        <title>Genome assembly of Zosterops borbonicus 15179.</title>
        <authorList>
            <person name="Leroy T."/>
            <person name="Anselmetti Y."/>
            <person name="Tilak M.-K."/>
            <person name="Nabholz B."/>
        </authorList>
    </citation>
    <scope>NUCLEOTIDE SEQUENCE</scope>
    <source>
        <strain evidence="1">HGM_15179</strain>
        <tissue evidence="1">Muscle</tissue>
    </source>
</reference>
<keyword evidence="2" id="KW-1185">Reference proteome</keyword>
<gene>
    <name evidence="1" type="ORF">HGM15179_007884</name>
</gene>
<dbReference type="EMBL" id="SWJQ01000193">
    <property type="protein sequence ID" value="TRZ19211.1"/>
    <property type="molecule type" value="Genomic_DNA"/>
</dbReference>
<sequence>MIVFVARFVKLLVTILFHYAAGYSGLKSGHSVLKITNVSDRPWHDARDIILFLPTPCALASISSFYMAHVRDKPQGFTSDPVHIGYFLMAFDVVYQVQYNAYTRNEQGLRNMQESLKEKA</sequence>
<dbReference type="Proteomes" id="UP000796761">
    <property type="component" value="Unassembled WGS sequence"/>
</dbReference>
<evidence type="ECO:0000313" key="2">
    <source>
        <dbReference type="Proteomes" id="UP000796761"/>
    </source>
</evidence>
<dbReference type="AlphaFoldDB" id="A0A8K1GJW8"/>